<dbReference type="Proteomes" id="UP000805614">
    <property type="component" value="Unassembled WGS sequence"/>
</dbReference>
<protein>
    <submittedName>
        <fullName evidence="3">DUF222 domain-containing protein</fullName>
    </submittedName>
</protein>
<dbReference type="InterPro" id="IPR003870">
    <property type="entry name" value="DUF222"/>
</dbReference>
<gene>
    <name evidence="3" type="ORF">HKK74_25150</name>
</gene>
<dbReference type="SMART" id="SM00507">
    <property type="entry name" value="HNHc"/>
    <property type="match status" value="1"/>
</dbReference>
<comment type="caution">
    <text evidence="3">The sequence shown here is derived from an EMBL/GenBank/DDBJ whole genome shotgun (WGS) entry which is preliminary data.</text>
</comment>
<evidence type="ECO:0000256" key="1">
    <source>
        <dbReference type="SAM" id="MobiDB-lite"/>
    </source>
</evidence>
<feature type="compositionally biased region" description="Basic and acidic residues" evidence="1">
    <location>
        <begin position="397"/>
        <end position="407"/>
    </location>
</feature>
<feature type="compositionally biased region" description="Basic and acidic residues" evidence="1">
    <location>
        <begin position="427"/>
        <end position="438"/>
    </location>
</feature>
<evidence type="ECO:0000313" key="3">
    <source>
        <dbReference type="EMBL" id="MBC6468759.1"/>
    </source>
</evidence>
<sequence length="438" mass="47495">MRSVTIDLDAASPGQLVEAASAVVLELAGRPAVESPAACMELTQSLGRTLDVGEAALSSLIGVVDRSGEVRRWGFSSTSAWLRKQLGMRTGRANERVLLSRQLRRLPLVAKQWASGELPLGYASTIAHAVNRLNDDDTAAAEASLLDLKDQGFSAGQVARAGERIGEVVADRDDTEEPPAEAKRPFKRSWVEKSKSLDGAAWVKGWLSPEDAAIFDDVLEPLATPTGAGDDRDHAQRVADALISVLSQGHQRSPLMVIIQLQTLHGANVPGRLPDGTPVPAPRVRQLALNAGVSALILGPDGHPLYLGRTTRFATPRQRQVLRALYATCVVDGCDIPTGLCEIHHVDGWKLGASTDIDKLAPACGFHNRWIEDNPDRVHTIRDPNGRYTIHCLPPWDAKHPQPDTKRNPPNQPNRPSQPDRPSWPSEPKEGDRQPEGP</sequence>
<feature type="region of interest" description="Disordered" evidence="1">
    <location>
        <begin position="393"/>
        <end position="438"/>
    </location>
</feature>
<reference evidence="3 4" key="1">
    <citation type="submission" date="2020-06" db="EMBL/GenBank/DDBJ databases">
        <title>Actinomadura xiongansis sp. nov., isolated from soil of Baiyangdian.</title>
        <authorList>
            <person name="Zhang X."/>
        </authorList>
    </citation>
    <scope>NUCLEOTIDE SEQUENCE [LARGE SCALE GENOMIC DNA]</scope>
    <source>
        <strain evidence="3 4">HBUM206468</strain>
    </source>
</reference>
<feature type="compositionally biased region" description="Low complexity" evidence="1">
    <location>
        <begin position="414"/>
        <end position="423"/>
    </location>
</feature>
<dbReference type="Pfam" id="PF02720">
    <property type="entry name" value="DUF222"/>
    <property type="match status" value="1"/>
</dbReference>
<organism evidence="3 4">
    <name type="scientific">Actinomadura alba</name>
    <dbReference type="NCBI Taxonomy" id="406431"/>
    <lineage>
        <taxon>Bacteria</taxon>
        <taxon>Bacillati</taxon>
        <taxon>Actinomycetota</taxon>
        <taxon>Actinomycetes</taxon>
        <taxon>Streptosporangiales</taxon>
        <taxon>Thermomonosporaceae</taxon>
        <taxon>Actinomadura</taxon>
    </lineage>
</organism>
<accession>A0ABR7LVG4</accession>
<dbReference type="InterPro" id="IPR003615">
    <property type="entry name" value="HNH_nuc"/>
</dbReference>
<proteinExistence type="predicted"/>
<keyword evidence="4" id="KW-1185">Reference proteome</keyword>
<dbReference type="CDD" id="cd00085">
    <property type="entry name" value="HNHc"/>
    <property type="match status" value="1"/>
</dbReference>
<name>A0ABR7LVG4_9ACTN</name>
<dbReference type="EMBL" id="JABVEC010000021">
    <property type="protein sequence ID" value="MBC6468759.1"/>
    <property type="molecule type" value="Genomic_DNA"/>
</dbReference>
<feature type="domain" description="HNH nuclease" evidence="2">
    <location>
        <begin position="317"/>
        <end position="369"/>
    </location>
</feature>
<evidence type="ECO:0000259" key="2">
    <source>
        <dbReference type="SMART" id="SM00507"/>
    </source>
</evidence>
<evidence type="ECO:0000313" key="4">
    <source>
        <dbReference type="Proteomes" id="UP000805614"/>
    </source>
</evidence>